<evidence type="ECO:0000256" key="3">
    <source>
        <dbReference type="SAM" id="MobiDB-lite"/>
    </source>
</evidence>
<dbReference type="InterPro" id="IPR050342">
    <property type="entry name" value="HMGB"/>
</dbReference>
<feature type="compositionally biased region" description="Basic and acidic residues" evidence="3">
    <location>
        <begin position="99"/>
        <end position="115"/>
    </location>
</feature>
<dbReference type="Pfam" id="PF00505">
    <property type="entry name" value="HMG_box"/>
    <property type="match status" value="1"/>
</dbReference>
<accession>M3D8X9</accession>
<dbReference type="PANTHER" id="PTHR48112">
    <property type="entry name" value="HIGH MOBILITY GROUP PROTEIN DSP1"/>
    <property type="match status" value="1"/>
</dbReference>
<dbReference type="Proteomes" id="UP000016931">
    <property type="component" value="Unassembled WGS sequence"/>
</dbReference>
<dbReference type="EMBL" id="KB456262">
    <property type="protein sequence ID" value="EMF14600.1"/>
    <property type="molecule type" value="Genomic_DNA"/>
</dbReference>
<feature type="domain" description="HMG box" evidence="4">
    <location>
        <begin position="116"/>
        <end position="190"/>
    </location>
</feature>
<dbReference type="PROSITE" id="PS50118">
    <property type="entry name" value="HMG_BOX_2"/>
    <property type="match status" value="1"/>
</dbReference>
<reference evidence="5 6" key="1">
    <citation type="journal article" date="2012" name="PLoS Pathog.">
        <title>Diverse lifestyles and strategies of plant pathogenesis encoded in the genomes of eighteen Dothideomycetes fungi.</title>
        <authorList>
            <person name="Ohm R.A."/>
            <person name="Feau N."/>
            <person name="Henrissat B."/>
            <person name="Schoch C.L."/>
            <person name="Horwitz B.A."/>
            <person name="Barry K.W."/>
            <person name="Condon B.J."/>
            <person name="Copeland A.C."/>
            <person name="Dhillon B."/>
            <person name="Glaser F."/>
            <person name="Hesse C.N."/>
            <person name="Kosti I."/>
            <person name="LaButti K."/>
            <person name="Lindquist E.A."/>
            <person name="Lucas S."/>
            <person name="Salamov A.A."/>
            <person name="Bradshaw R.E."/>
            <person name="Ciuffetti L."/>
            <person name="Hamelin R.C."/>
            <person name="Kema G.H.J."/>
            <person name="Lawrence C."/>
            <person name="Scott J.A."/>
            <person name="Spatafora J.W."/>
            <person name="Turgeon B.G."/>
            <person name="de Wit P.J.G.M."/>
            <person name="Zhong S."/>
            <person name="Goodwin S.B."/>
            <person name="Grigoriev I.V."/>
        </authorList>
    </citation>
    <scope>NUCLEOTIDE SEQUENCE [LARGE SCALE GENOMIC DNA]</scope>
    <source>
        <strain evidence="5 6">SO2202</strain>
    </source>
</reference>
<feature type="region of interest" description="Disordered" evidence="3">
    <location>
        <begin position="95"/>
        <end position="118"/>
    </location>
</feature>
<feature type="DNA-binding region" description="HMG box" evidence="2">
    <location>
        <begin position="116"/>
        <end position="190"/>
    </location>
</feature>
<dbReference type="PANTHER" id="PTHR48112:SF5">
    <property type="entry name" value="BOX PROTEIN, PUTATIVE (AFU_ORTHOLOGUE AFUA_1G04550)-RELATED"/>
    <property type="match status" value="1"/>
</dbReference>
<dbReference type="OrthoDB" id="5550281at2759"/>
<dbReference type="AlphaFoldDB" id="M3D8X9"/>
<dbReference type="OMA" id="KRQHDPN"/>
<dbReference type="eggNOG" id="KOG0381">
    <property type="taxonomic scope" value="Eukaryota"/>
</dbReference>
<feature type="compositionally biased region" description="Low complexity" evidence="3">
    <location>
        <begin position="355"/>
        <end position="379"/>
    </location>
</feature>
<feature type="compositionally biased region" description="Acidic residues" evidence="3">
    <location>
        <begin position="222"/>
        <end position="248"/>
    </location>
</feature>
<evidence type="ECO:0000259" key="4">
    <source>
        <dbReference type="PROSITE" id="PS50118"/>
    </source>
</evidence>
<gene>
    <name evidence="5" type="ORF">SEPMUDRAFT_148265</name>
</gene>
<feature type="region of interest" description="Disordered" evidence="3">
    <location>
        <begin position="200"/>
        <end position="396"/>
    </location>
</feature>
<evidence type="ECO:0000313" key="5">
    <source>
        <dbReference type="EMBL" id="EMF14600.1"/>
    </source>
</evidence>
<proteinExistence type="predicted"/>
<dbReference type="InterPro" id="IPR036910">
    <property type="entry name" value="HMG_box_dom_sf"/>
</dbReference>
<feature type="compositionally biased region" description="Polar residues" evidence="3">
    <location>
        <begin position="286"/>
        <end position="296"/>
    </location>
</feature>
<keyword evidence="6" id="KW-1185">Reference proteome</keyword>
<keyword evidence="1 2" id="KW-0238">DNA-binding</keyword>
<dbReference type="GO" id="GO:0003677">
    <property type="term" value="F:DNA binding"/>
    <property type="evidence" value="ECO:0007669"/>
    <property type="project" value="UniProtKB-UniRule"/>
</dbReference>
<name>M3D8X9_SPHMS</name>
<dbReference type="SMART" id="SM00398">
    <property type="entry name" value="HMG"/>
    <property type="match status" value="1"/>
</dbReference>
<evidence type="ECO:0000256" key="1">
    <source>
        <dbReference type="ARBA" id="ARBA00023125"/>
    </source>
</evidence>
<evidence type="ECO:0000256" key="2">
    <source>
        <dbReference type="PROSITE-ProRule" id="PRU00267"/>
    </source>
</evidence>
<feature type="compositionally biased region" description="Low complexity" evidence="3">
    <location>
        <begin position="311"/>
        <end position="322"/>
    </location>
</feature>
<dbReference type="HOGENOM" id="CLU_044500_0_0_1"/>
<dbReference type="RefSeq" id="XP_016762721.1">
    <property type="nucleotide sequence ID" value="XM_016904814.1"/>
</dbReference>
<dbReference type="GO" id="GO:0005634">
    <property type="term" value="C:nucleus"/>
    <property type="evidence" value="ECO:0007669"/>
    <property type="project" value="UniProtKB-UniRule"/>
</dbReference>
<dbReference type="InterPro" id="IPR009071">
    <property type="entry name" value="HMG_box_dom"/>
</dbReference>
<dbReference type="GeneID" id="27901951"/>
<protein>
    <recommendedName>
        <fullName evidence="4">HMG box domain-containing protein</fullName>
    </recommendedName>
</protein>
<sequence length="396" mass="42015">MATLPSTMHIEVDTAKFVETRNALTSAYIGLSSSIDNAIKAYIAHTDVVLQGAGSFDISQLILPFQGVAGAAQLAEQAIQNGLLQVASHSFDAHTPAVDAKKKEKRPYKPRDPNAPKRPLTAYFRYLREVRPFIAQEVAKSPPSEGTKAGDISKIATERWKAMTDAQRQPYHLAYQGEMGAYAEATRAYKAVGGHIEDDAESPDIEAESPSALPVNGVTPVAEEEESDGSSTSDDDSSSEEDSDEEEAAPAKLPTPPPPPVKMEKKTPKPKKVKAAADAAPVVPFNNITANHNIDPQLTDPVPVATPGPRTAPAASQQPSTASKKRKAAAETPGTTDGGEKKKRGRPSKEDVAKQAAIAPAPQQHQPVPVSSQAETASGTEKKKKRKRKSEAAAAA</sequence>
<dbReference type="STRING" id="692275.M3D8X9"/>
<dbReference type="Gene3D" id="1.10.30.10">
    <property type="entry name" value="High mobility group box domain"/>
    <property type="match status" value="1"/>
</dbReference>
<dbReference type="SUPFAM" id="SSF47095">
    <property type="entry name" value="HMG-box"/>
    <property type="match status" value="1"/>
</dbReference>
<organism evidence="5 6">
    <name type="scientific">Sphaerulina musiva (strain SO2202)</name>
    <name type="common">Poplar stem canker fungus</name>
    <name type="synonym">Septoria musiva</name>
    <dbReference type="NCBI Taxonomy" id="692275"/>
    <lineage>
        <taxon>Eukaryota</taxon>
        <taxon>Fungi</taxon>
        <taxon>Dikarya</taxon>
        <taxon>Ascomycota</taxon>
        <taxon>Pezizomycotina</taxon>
        <taxon>Dothideomycetes</taxon>
        <taxon>Dothideomycetidae</taxon>
        <taxon>Mycosphaerellales</taxon>
        <taxon>Mycosphaerellaceae</taxon>
        <taxon>Sphaerulina</taxon>
    </lineage>
</organism>
<keyword evidence="2" id="KW-0539">Nucleus</keyword>
<evidence type="ECO:0000313" key="6">
    <source>
        <dbReference type="Proteomes" id="UP000016931"/>
    </source>
</evidence>